<dbReference type="PRINTS" id="PR01161">
    <property type="entry name" value="TUBULIN"/>
</dbReference>
<keyword evidence="17" id="KW-0175">Coiled coil</keyword>
<dbReference type="InterPro" id="IPR000261">
    <property type="entry name" value="EH_dom"/>
</dbReference>
<protein>
    <recommendedName>
        <fullName evidence="22">Cytoskeletal adapter protein sagA</fullName>
    </recommendedName>
</protein>
<evidence type="ECO:0000256" key="15">
    <source>
        <dbReference type="ARBA" id="ARBA00022837"/>
    </source>
</evidence>
<dbReference type="FunFam" id="1.10.287.600:FF:000005">
    <property type="entry name" value="Tubulin alpha chain"/>
    <property type="match status" value="1"/>
</dbReference>
<dbReference type="InterPro" id="IPR037103">
    <property type="entry name" value="Tubulin/FtsZ-like_C"/>
</dbReference>
<comment type="subunit">
    <text evidence="6">Component of the PAN1 actin cytoskeleton-regulatory complex.</text>
</comment>
<feature type="region of interest" description="Disordered" evidence="25">
    <location>
        <begin position="1038"/>
        <end position="1057"/>
    </location>
</feature>
<dbReference type="Proteomes" id="UP000068243">
    <property type="component" value="Unassembled WGS sequence"/>
</dbReference>
<dbReference type="PaxDb" id="5061-CADANGAP00000540"/>
<evidence type="ECO:0000256" key="10">
    <source>
        <dbReference type="ARBA" id="ARBA00022701"/>
    </source>
</evidence>
<keyword evidence="15" id="KW-0106">Calcium</keyword>
<evidence type="ECO:0000256" key="5">
    <source>
        <dbReference type="ARBA" id="ARBA00009636"/>
    </source>
</evidence>
<dbReference type="SMART" id="SM00865">
    <property type="entry name" value="Tubulin_C"/>
    <property type="match status" value="1"/>
</dbReference>
<dbReference type="InterPro" id="IPR023123">
    <property type="entry name" value="Tubulin_C"/>
</dbReference>
<dbReference type="SMART" id="SM00864">
    <property type="entry name" value="Tubulin"/>
    <property type="match status" value="1"/>
</dbReference>
<dbReference type="GO" id="GO:0016787">
    <property type="term" value="F:hydrolase activity"/>
    <property type="evidence" value="ECO:0007669"/>
    <property type="project" value="UniProtKB-KW"/>
</dbReference>
<dbReference type="VEuPathDB" id="FungiDB:M747DRAFT_263831"/>
<organism evidence="29 30">
    <name type="scientific">Aspergillus niger</name>
    <dbReference type="NCBI Taxonomy" id="5061"/>
    <lineage>
        <taxon>Eukaryota</taxon>
        <taxon>Fungi</taxon>
        <taxon>Dikarya</taxon>
        <taxon>Ascomycota</taxon>
        <taxon>Pezizomycotina</taxon>
        <taxon>Eurotiomycetes</taxon>
        <taxon>Eurotiomycetidae</taxon>
        <taxon>Eurotiales</taxon>
        <taxon>Aspergillaceae</taxon>
        <taxon>Aspergillus</taxon>
        <taxon>Aspergillus subgen. Circumdati</taxon>
    </lineage>
</organism>
<dbReference type="PANTHER" id="PTHR11588">
    <property type="entry name" value="TUBULIN"/>
    <property type="match status" value="1"/>
</dbReference>
<dbReference type="PRINTS" id="PR01162">
    <property type="entry name" value="ALPHATUBULIN"/>
</dbReference>
<feature type="compositionally biased region" description="Polar residues" evidence="25">
    <location>
        <begin position="757"/>
        <end position="767"/>
    </location>
</feature>
<dbReference type="Gene3D" id="1.10.287.600">
    <property type="entry name" value="Helix hairpin bin"/>
    <property type="match status" value="1"/>
</dbReference>
<dbReference type="VEuPathDB" id="FungiDB:An01g05650"/>
<proteinExistence type="inferred from homology"/>
<dbReference type="VEuPathDB" id="FungiDB:ATCC64974_18810"/>
<dbReference type="VEuPathDB" id="FungiDB:An01g05660"/>
<dbReference type="InterPro" id="IPR011992">
    <property type="entry name" value="EF-hand-dom_pair"/>
</dbReference>
<dbReference type="GO" id="GO:0030479">
    <property type="term" value="C:actin cortical patch"/>
    <property type="evidence" value="ECO:0007669"/>
    <property type="project" value="UniProtKB-SubCell"/>
</dbReference>
<keyword evidence="12" id="KW-0547">Nucleotide-binding</keyword>
<dbReference type="OrthoDB" id="524326at2759"/>
<evidence type="ECO:0000256" key="4">
    <source>
        <dbReference type="ARBA" id="ARBA00004413"/>
    </source>
</evidence>
<dbReference type="InterPro" id="IPR008280">
    <property type="entry name" value="Tub_FtsZ_C"/>
</dbReference>
<dbReference type="InterPro" id="IPR018247">
    <property type="entry name" value="EF_Hand_1_Ca_BS"/>
</dbReference>
<dbReference type="InterPro" id="IPR017975">
    <property type="entry name" value="Tubulin_CS"/>
</dbReference>
<dbReference type="GO" id="GO:0006897">
    <property type="term" value="P:endocytosis"/>
    <property type="evidence" value="ECO:0007669"/>
    <property type="project" value="UniProtKB-KW"/>
</dbReference>
<keyword evidence="9" id="KW-0254">Endocytosis</keyword>
<comment type="function">
    <text evidence="21">Component of the PAN1 actin cytoskeleton-regulatory complex required for the internalization of endosomes during actin-coupled endocytosis. The complex links the site of endocytosis to the cell membrane-associated actin cytoskeleton. Mediates uptake of external molecules and vacuolar degradation of plasma membrane proteins. Plays a role in the proper organization of the cell membrane-associated actin cytoskeleton and promotes its destabilization.</text>
</comment>
<dbReference type="Gene3D" id="1.10.8.10">
    <property type="entry name" value="DNA helicase RuvA subunit, C-terminal domain"/>
    <property type="match status" value="1"/>
</dbReference>
<dbReference type="VEuPathDB" id="FungiDB:M747DRAFT_297578"/>
<dbReference type="InterPro" id="IPR009060">
    <property type="entry name" value="UBA-like_sf"/>
</dbReference>
<dbReference type="SUPFAM" id="SSF47473">
    <property type="entry name" value="EF-hand"/>
    <property type="match status" value="3"/>
</dbReference>
<dbReference type="PROSITE" id="PS50031">
    <property type="entry name" value="EH"/>
    <property type="match status" value="3"/>
</dbReference>
<keyword evidence="13" id="KW-0967">Endosome</keyword>
<evidence type="ECO:0000256" key="9">
    <source>
        <dbReference type="ARBA" id="ARBA00022583"/>
    </source>
</evidence>
<dbReference type="Gene3D" id="1.10.238.10">
    <property type="entry name" value="EF-hand"/>
    <property type="match status" value="3"/>
</dbReference>
<dbReference type="Pfam" id="PF03953">
    <property type="entry name" value="Tubulin_C"/>
    <property type="match status" value="1"/>
</dbReference>
<dbReference type="OMA" id="AMYLVRQ"/>
<comment type="catalytic activity">
    <reaction evidence="24">
        <text>GTP + H2O = GDP + phosphate + H(+)</text>
        <dbReference type="Rhea" id="RHEA:19669"/>
        <dbReference type="ChEBI" id="CHEBI:15377"/>
        <dbReference type="ChEBI" id="CHEBI:15378"/>
        <dbReference type="ChEBI" id="CHEBI:37565"/>
        <dbReference type="ChEBI" id="CHEBI:43474"/>
        <dbReference type="ChEBI" id="CHEBI:58189"/>
    </reaction>
    <physiologicalReaction direction="left-to-right" evidence="24">
        <dbReference type="Rhea" id="RHEA:19670"/>
    </physiologicalReaction>
</comment>
<feature type="domain" description="EF-hand" evidence="28">
    <location>
        <begin position="823"/>
        <end position="858"/>
    </location>
</feature>
<keyword evidence="18" id="KW-0342">GTP-binding</keyword>
<dbReference type="Pfam" id="PF12763">
    <property type="entry name" value="EH"/>
    <property type="match status" value="3"/>
</dbReference>
<dbReference type="SMART" id="SM00054">
    <property type="entry name" value="EFh"/>
    <property type="match status" value="3"/>
</dbReference>
<feature type="compositionally biased region" description="Polar residues" evidence="25">
    <location>
        <begin position="1038"/>
        <end position="1056"/>
    </location>
</feature>
<evidence type="ECO:0000256" key="11">
    <source>
        <dbReference type="ARBA" id="ARBA00022723"/>
    </source>
</evidence>
<evidence type="ECO:0000313" key="30">
    <source>
        <dbReference type="Proteomes" id="UP000068243"/>
    </source>
</evidence>
<dbReference type="VEuPathDB" id="FungiDB:ATCC64974_18820"/>
<dbReference type="VEuPathDB" id="FungiDB:ASPNIDRAFT2_1131981"/>
<dbReference type="EMBL" id="BCMY01000001">
    <property type="protein sequence ID" value="GAQ33767.1"/>
    <property type="molecule type" value="Genomic_DNA"/>
</dbReference>
<comment type="caution">
    <text evidence="29">The sequence shown here is derived from an EMBL/GenBank/DDBJ whole genome shotgun (WGS) entry which is preliminary data.</text>
</comment>
<dbReference type="InterPro" id="IPR002452">
    <property type="entry name" value="Alpha_tubulin"/>
</dbReference>
<dbReference type="PROSITE" id="PS50030">
    <property type="entry name" value="UBA"/>
    <property type="match status" value="1"/>
</dbReference>
<feature type="domain" description="UBA" evidence="26">
    <location>
        <begin position="1730"/>
        <end position="1770"/>
    </location>
</feature>
<dbReference type="InterPro" id="IPR000217">
    <property type="entry name" value="Tubulin"/>
</dbReference>
<evidence type="ECO:0000256" key="7">
    <source>
        <dbReference type="ARBA" id="ARBA00011747"/>
    </source>
</evidence>
<dbReference type="SUPFAM" id="SSF52490">
    <property type="entry name" value="Tubulin nucleotide-binding domain-like"/>
    <property type="match status" value="1"/>
</dbReference>
<evidence type="ECO:0000256" key="20">
    <source>
        <dbReference type="ARBA" id="ARBA00023212"/>
    </source>
</evidence>
<feature type="region of interest" description="Disordered" evidence="25">
    <location>
        <begin position="618"/>
        <end position="638"/>
    </location>
</feature>
<comment type="subunit">
    <text evidence="7">Dimer of alpha and beta chains. A typical microtubule is a hollow water-filled tube with an outer diameter of 25 nm and an inner diameter of 15 nM. Alpha-beta heterodimers associate head-to-tail to form protofilaments running lengthwise along the microtubule wall with the beta-tubulin subunit facing the microtubule plus end conferring a structural polarity. Microtubules usually have 13 protofilaments but different protofilament numbers can be found in some organisms and specialized cells.</text>
</comment>
<name>A0A100I2Z4_ASPNG</name>
<dbReference type="FunFam" id="3.40.50.1440:FF:000008">
    <property type="entry name" value="Tubulin alpha chain"/>
    <property type="match status" value="1"/>
</dbReference>
<dbReference type="GO" id="GO:0005509">
    <property type="term" value="F:calcium ion binding"/>
    <property type="evidence" value="ECO:0007669"/>
    <property type="project" value="InterPro"/>
</dbReference>
<dbReference type="InterPro" id="IPR002048">
    <property type="entry name" value="EF_hand_dom"/>
</dbReference>
<evidence type="ECO:0000259" key="28">
    <source>
        <dbReference type="PROSITE" id="PS50222"/>
    </source>
</evidence>
<evidence type="ECO:0000256" key="13">
    <source>
        <dbReference type="ARBA" id="ARBA00022753"/>
    </source>
</evidence>
<feature type="region of interest" description="Disordered" evidence="25">
    <location>
        <begin position="738"/>
        <end position="771"/>
    </location>
</feature>
<dbReference type="SMART" id="SM00027">
    <property type="entry name" value="EH"/>
    <property type="match status" value="3"/>
</dbReference>
<dbReference type="Pfam" id="PF00627">
    <property type="entry name" value="UBA"/>
    <property type="match status" value="1"/>
</dbReference>
<dbReference type="Gene3D" id="1.10.287.1490">
    <property type="match status" value="1"/>
</dbReference>
<keyword evidence="14" id="KW-0378">Hydrolase</keyword>
<dbReference type="InterPro" id="IPR015940">
    <property type="entry name" value="UBA"/>
</dbReference>
<evidence type="ECO:0000256" key="2">
    <source>
        <dbReference type="ARBA" id="ARBA00004125"/>
    </source>
</evidence>
<feature type="domain" description="EF-hand" evidence="28">
    <location>
        <begin position="673"/>
        <end position="708"/>
    </location>
</feature>
<accession>A0A100I2Z4</accession>
<feature type="compositionally biased region" description="Basic and acidic residues" evidence="25">
    <location>
        <begin position="1532"/>
        <end position="1547"/>
    </location>
</feature>
<evidence type="ECO:0000256" key="23">
    <source>
        <dbReference type="ARBA" id="ARBA00034296"/>
    </source>
</evidence>
<feature type="region of interest" description="Disordered" evidence="25">
    <location>
        <begin position="866"/>
        <end position="1017"/>
    </location>
</feature>
<dbReference type="SUPFAM" id="SSF55307">
    <property type="entry name" value="Tubulin C-terminal domain-like"/>
    <property type="match status" value="1"/>
</dbReference>
<evidence type="ECO:0000256" key="18">
    <source>
        <dbReference type="ARBA" id="ARBA00023134"/>
    </source>
</evidence>
<dbReference type="PROSITE" id="PS50222">
    <property type="entry name" value="EF_HAND_2"/>
    <property type="match status" value="2"/>
</dbReference>
<evidence type="ECO:0000256" key="21">
    <source>
        <dbReference type="ARBA" id="ARBA00025194"/>
    </source>
</evidence>
<sequence length="1771" mass="190132">MREVISLNVGQAGCQIANSCWESTTWAYAMNYGDKQWTNDVVQLYCLEHGIQADGYLTEERKKDDPDHGFSTFFSETGQGKYVPRTIYCDLEPNVVDEVRTGTYRSLFHPENMITGKEDASNNYARGHYTVGKEMIDQVLDKVRRVADNCAGLQGFLVFHSFGGGTGSGFGALLMERLSVDYGKKSKLEFCVYPAPQNATSVVEPYNSILTTHTTLEHSDCSFMVDNEAIYDICRRNLGIERPSYENLNRLIAQVVSSITASLRFDGSLNVDLNEFQTNLVPYPRIHFPLVAYAPVISADKASHESNSVSEITMSCFEPNNQMVKCDPRNGKYMATCLLYRGDVVPKETHAAVATLKTKRTIQFVDWCPTGFKIGICYQPPQQVPNGDLANLKRAVCMLSNTTAISEAWSALDHKFDLMYSKRAFVHWYVGEGMEEGEFSEAREDLAALERDYEEVASDSLEEEVEADPRVLAAQLSPARALRGQRPNPVDYDDDRTTELTDALFSPQIARNLNLNLTPEEKRVFYQLFQAADTTNLGVITGEVAVPFFEKTQLAPETLGLIWQIADKENRGLLTPSGFGVVMRLIGHAQAGRAPTEELAFQPGPLPKFEGIVVDATPNPREAGTTSPTPGANAPIRVPPLNPDDVNKFLSLFEKSDVSKSETAKQIFERARLPNEILGRIWNLADRRQQGALDATEFVIAMHLLTSYKSGAMRGIPQTLPPALYDAAARRGSLRSSVGSRQGLEVPPVPAIPKQFTGPQRTQSPINRQPFGSPLSAQATGGDWLISPQEKVMFDNIFATVDTAKAGSISGDQAVAFFLGAQLPEETLAQIWDLADIDADGQLTKDEFAVAMYLVRLTRSGKEALPQTLPPALIPPSMRRPGSSHFGPAAPIPAQAPAPAPAQAPVPTPHSAADDLFGLDALSAPAPAPPVAPSQIPQSTGGSNAAFQTPGSPGSRASPQAPSTTFKPFVPTSSFGQTLQPQMTGASAGAPPPVRSPPPPADDLLGDNDPEESNKLTQETTELANLSNQIGSLATEMQNVQTKRTSAEQDLSQTSQQKRDFEARLAQARSMYEQEVKNFKALEERLNASRAETGKLQQEYALIEGSRQDLQNQYNQVSAALSADQQENVSLKEKIRQANAAVAQLKPALDKARSEARQQKGLVAINKKQLATVEGERDKIQLEIDSLSKEQPEASEERVVSPSDAAPVMSPAESTTSQNTNPFFKRTATGSSEGNALSPQISGDQQRAFDSLFGSAFTSPPTTATPPPPVSFRAESQPTSGVPTPSVSPPPFAPGPGLEPPAPAQSRQLTPGVLPLGETHSATSSTKVSPPGSRFGGQDTASLGTASQAATSEVAGPSSVQPATSPFDESEESKERFPEIPTIAASEQPAVGAVSPSGDDKSAERKDLSFDELFGGPAHQRSKSQKENDFEEAFAAMKSGPGASKSNGAPAAPESEFPPIRELDDGDESSDSEAPLGFEDNFTPAFPPQTQIAAAPNPDSIEPSQLAAFPTPGNADTASQPPAAESQPSPPKYEDSVEKQEPGDLPREYNGLLPNREDPTTAPDAPHSVESSAGAPIVGGEAQRDGTKEPEAAPQGAKAGAPDFEAAFAGLNLAPAKEAEDEDDDFEAPDNAKSGVDFDFSFDNPSAQKTSPHQGADVASSEFFNFDKNVSSSPPGSAAPPSEPSAKPQTHDWEALFAPLDNANAAADGANGTGNTEASKEPGWALQTGTEDDQILQRLTGMGFPREESLSALEKFDYNLDKAVDHLTSKS</sequence>
<dbReference type="Pfam" id="PF00091">
    <property type="entry name" value="Tubulin"/>
    <property type="match status" value="1"/>
</dbReference>
<dbReference type="SMART" id="SM00165">
    <property type="entry name" value="UBA"/>
    <property type="match status" value="1"/>
</dbReference>
<comment type="cofactor">
    <cofactor evidence="1">
        <name>Mg(2+)</name>
        <dbReference type="ChEBI" id="CHEBI:18420"/>
    </cofactor>
</comment>
<comment type="similarity">
    <text evidence="5">Belongs to the tubulin family.</text>
</comment>
<keyword evidence="20" id="KW-0206">Cytoskeleton</keyword>
<dbReference type="FunFam" id="3.30.1330.20:FF:000001">
    <property type="entry name" value="Tubulin alpha chain"/>
    <property type="match status" value="1"/>
</dbReference>
<dbReference type="CDD" id="cd02186">
    <property type="entry name" value="alpha_tubulin"/>
    <property type="match status" value="1"/>
</dbReference>
<evidence type="ECO:0000256" key="17">
    <source>
        <dbReference type="ARBA" id="ARBA00023054"/>
    </source>
</evidence>
<feature type="domain" description="EH" evidence="27">
    <location>
        <begin position="521"/>
        <end position="607"/>
    </location>
</feature>
<evidence type="ECO:0000256" key="8">
    <source>
        <dbReference type="ARBA" id="ARBA00022490"/>
    </source>
</evidence>
<feature type="domain" description="EH" evidence="27">
    <location>
        <begin position="790"/>
        <end position="880"/>
    </location>
</feature>
<feature type="compositionally biased region" description="Polar residues" evidence="25">
    <location>
        <begin position="935"/>
        <end position="984"/>
    </location>
</feature>
<dbReference type="GO" id="GO:0010008">
    <property type="term" value="C:endosome membrane"/>
    <property type="evidence" value="ECO:0007669"/>
    <property type="project" value="UniProtKB-SubCell"/>
</dbReference>
<feature type="compositionally biased region" description="Acidic residues" evidence="25">
    <location>
        <begin position="1619"/>
        <end position="1628"/>
    </location>
</feature>
<feature type="compositionally biased region" description="Basic and acidic residues" evidence="25">
    <location>
        <begin position="1184"/>
        <end position="1199"/>
    </location>
</feature>
<evidence type="ECO:0000256" key="16">
    <source>
        <dbReference type="ARBA" id="ARBA00022842"/>
    </source>
</evidence>
<evidence type="ECO:0000256" key="24">
    <source>
        <dbReference type="ARBA" id="ARBA00049117"/>
    </source>
</evidence>
<dbReference type="CDD" id="cd14270">
    <property type="entry name" value="UBA"/>
    <property type="match status" value="1"/>
</dbReference>
<evidence type="ECO:0000256" key="25">
    <source>
        <dbReference type="SAM" id="MobiDB-lite"/>
    </source>
</evidence>
<keyword evidence="16" id="KW-0460">Magnesium</keyword>
<dbReference type="InterPro" id="IPR003008">
    <property type="entry name" value="Tubulin_FtsZ_GTPase"/>
</dbReference>
<dbReference type="GO" id="GO:0007017">
    <property type="term" value="P:microtubule-based process"/>
    <property type="evidence" value="ECO:0007669"/>
    <property type="project" value="InterPro"/>
</dbReference>
<evidence type="ECO:0000256" key="22">
    <source>
        <dbReference type="ARBA" id="ARBA00032224"/>
    </source>
</evidence>
<reference evidence="30" key="1">
    <citation type="journal article" date="2016" name="Genome Announc.">
        <title>Draft genome sequence of Aspergillus niger strain An76.</title>
        <authorList>
            <person name="Gong W."/>
            <person name="Cheng Z."/>
            <person name="Zhang H."/>
            <person name="Liu L."/>
            <person name="Gao P."/>
            <person name="Wang L."/>
        </authorList>
    </citation>
    <scope>NUCLEOTIDE SEQUENCE [LARGE SCALE GENOMIC DNA]</scope>
    <source>
        <strain evidence="30">An76</strain>
    </source>
</reference>
<evidence type="ECO:0000313" key="29">
    <source>
        <dbReference type="EMBL" id="GAQ33767.1"/>
    </source>
</evidence>
<evidence type="ECO:0000256" key="1">
    <source>
        <dbReference type="ARBA" id="ARBA00001946"/>
    </source>
</evidence>
<dbReference type="GO" id="GO:0005200">
    <property type="term" value="F:structural constituent of cytoskeleton"/>
    <property type="evidence" value="ECO:0007669"/>
    <property type="project" value="InterPro"/>
</dbReference>
<feature type="compositionally biased region" description="Basic and acidic residues" evidence="25">
    <location>
        <begin position="1398"/>
        <end position="1409"/>
    </location>
</feature>
<feature type="domain" description="EH" evidence="27">
    <location>
        <begin position="665"/>
        <end position="731"/>
    </location>
</feature>
<feature type="compositionally biased region" description="Low complexity" evidence="25">
    <location>
        <begin position="1701"/>
        <end position="1716"/>
    </location>
</feature>
<keyword evidence="10" id="KW-0493">Microtubule</keyword>
<dbReference type="SUPFAM" id="SSF46934">
    <property type="entry name" value="UBA-like"/>
    <property type="match status" value="1"/>
</dbReference>
<dbReference type="InterPro" id="IPR018316">
    <property type="entry name" value="Tubulin/FtsZ_2-layer-sand-dom"/>
</dbReference>
<feature type="compositionally biased region" description="Pro residues" evidence="25">
    <location>
        <begin position="990"/>
        <end position="1001"/>
    </location>
</feature>
<evidence type="ECO:0000259" key="26">
    <source>
        <dbReference type="PROSITE" id="PS50030"/>
    </source>
</evidence>
<dbReference type="GO" id="GO:0005874">
    <property type="term" value="C:microtubule"/>
    <property type="evidence" value="ECO:0007669"/>
    <property type="project" value="UniProtKB-KW"/>
</dbReference>
<dbReference type="VEuPathDB" id="FungiDB:ASPNIDRAFT2_1142319"/>
<evidence type="ECO:0000259" key="27">
    <source>
        <dbReference type="PROSITE" id="PS50031"/>
    </source>
</evidence>
<dbReference type="GO" id="GO:0005525">
    <property type="term" value="F:GTP binding"/>
    <property type="evidence" value="ECO:0007669"/>
    <property type="project" value="UniProtKB-KW"/>
</dbReference>
<dbReference type="Gene3D" id="3.30.1330.20">
    <property type="entry name" value="Tubulin/FtsZ, C-terminal domain"/>
    <property type="match status" value="1"/>
</dbReference>
<feature type="compositionally biased region" description="Polar residues" evidence="25">
    <location>
        <begin position="1339"/>
        <end position="1351"/>
    </location>
</feature>
<evidence type="ECO:0000256" key="14">
    <source>
        <dbReference type="ARBA" id="ARBA00022801"/>
    </source>
</evidence>
<evidence type="ECO:0000256" key="19">
    <source>
        <dbReference type="ARBA" id="ARBA00023203"/>
    </source>
</evidence>
<feature type="compositionally biased region" description="Polar residues" evidence="25">
    <location>
        <begin position="1212"/>
        <end position="1245"/>
    </location>
</feature>
<evidence type="ECO:0000256" key="6">
    <source>
        <dbReference type="ARBA" id="ARBA00011159"/>
    </source>
</evidence>
<dbReference type="GO" id="GO:0005886">
    <property type="term" value="C:plasma membrane"/>
    <property type="evidence" value="ECO:0007669"/>
    <property type="project" value="UniProtKB-SubCell"/>
</dbReference>
<dbReference type="PROSITE" id="PS00018">
    <property type="entry name" value="EF_HAND_1"/>
    <property type="match status" value="1"/>
</dbReference>
<feature type="compositionally biased region" description="Basic and acidic residues" evidence="25">
    <location>
        <begin position="1582"/>
        <end position="1591"/>
    </location>
</feature>
<gene>
    <name evidence="29" type="ORF">ABL_00339</name>
</gene>
<feature type="compositionally biased region" description="Pro residues" evidence="25">
    <location>
        <begin position="890"/>
        <end position="908"/>
    </location>
</feature>
<keyword evidence="19" id="KW-0009">Actin-binding</keyword>
<evidence type="ECO:0000256" key="12">
    <source>
        <dbReference type="ARBA" id="ARBA00022741"/>
    </source>
</evidence>
<dbReference type="PROSITE" id="PS00227">
    <property type="entry name" value="TUBULIN"/>
    <property type="match status" value="1"/>
</dbReference>
<keyword evidence="8" id="KW-0963">Cytoplasm</keyword>
<feature type="compositionally biased region" description="Polar residues" evidence="25">
    <location>
        <begin position="1643"/>
        <end position="1653"/>
    </location>
</feature>
<keyword evidence="11" id="KW-0479">Metal-binding</keyword>
<dbReference type="GO" id="GO:0003779">
    <property type="term" value="F:actin binding"/>
    <property type="evidence" value="ECO:0007669"/>
    <property type="project" value="UniProtKB-KW"/>
</dbReference>
<feature type="compositionally biased region" description="Low complexity" evidence="25">
    <location>
        <begin position="1518"/>
        <end position="1527"/>
    </location>
</feature>
<evidence type="ECO:0000256" key="3">
    <source>
        <dbReference type="ARBA" id="ARBA00004134"/>
    </source>
</evidence>
<dbReference type="Gene3D" id="3.40.50.1440">
    <property type="entry name" value="Tubulin/FtsZ, GTPase domain"/>
    <property type="match status" value="1"/>
</dbReference>
<feature type="region of interest" description="Disordered" evidence="25">
    <location>
        <begin position="1184"/>
        <end position="1729"/>
    </location>
</feature>
<dbReference type="InterPro" id="IPR036525">
    <property type="entry name" value="Tubulin/FtsZ_GTPase_sf"/>
</dbReference>
<dbReference type="CDD" id="cd00052">
    <property type="entry name" value="EH"/>
    <property type="match status" value="3"/>
</dbReference>
<comment type="function">
    <text evidence="23">Tubulin is the major constituent of microtubules, a cylinder consisting of laterally associated linear protofilaments composed of alpha- and beta-tubulin heterodimers. Microtubules grow by the addition of GTP-tubulin dimers to the microtubule end, where a stabilizing cap forms. Below the cap, tubulin dimers are in GDP-bound state, owing to GTPase activity of alpha-tubulin.</text>
</comment>
<comment type="subcellular location">
    <subcellularLocation>
        <location evidence="4">Cell membrane</location>
        <topology evidence="4">Peripheral membrane protein</topology>
        <orientation evidence="4">Cytoplasmic side</orientation>
    </subcellularLocation>
    <subcellularLocation>
        <location evidence="3">Cytoplasm</location>
        <location evidence="3">Cytoskeleton</location>
        <location evidence="3">Actin patch</location>
    </subcellularLocation>
    <subcellularLocation>
        <location evidence="2">Endosome membrane</location>
        <topology evidence="2">Peripheral membrane protein</topology>
        <orientation evidence="2">Cytoplasmic side</orientation>
    </subcellularLocation>
</comment>
<feature type="compositionally biased region" description="Pro residues" evidence="25">
    <location>
        <begin position="1286"/>
        <end position="1303"/>
    </location>
</feature>